<dbReference type="EMBL" id="CAJNOJ010000101">
    <property type="protein sequence ID" value="CAF1110867.1"/>
    <property type="molecule type" value="Genomic_DNA"/>
</dbReference>
<organism evidence="6 8">
    <name type="scientific">Adineta ricciae</name>
    <name type="common">Rotifer</name>
    <dbReference type="NCBI Taxonomy" id="249248"/>
    <lineage>
        <taxon>Eukaryota</taxon>
        <taxon>Metazoa</taxon>
        <taxon>Spiralia</taxon>
        <taxon>Gnathifera</taxon>
        <taxon>Rotifera</taxon>
        <taxon>Eurotatoria</taxon>
        <taxon>Bdelloidea</taxon>
        <taxon>Adinetida</taxon>
        <taxon>Adinetidae</taxon>
        <taxon>Adineta</taxon>
    </lineage>
</organism>
<dbReference type="PROSITE" id="PS51092">
    <property type="entry name" value="FN2_2"/>
    <property type="match status" value="1"/>
</dbReference>
<name>A0A813ZWZ9_ADIRI</name>
<dbReference type="OrthoDB" id="10043185at2759"/>
<keyword evidence="8" id="KW-1185">Reference proteome</keyword>
<evidence type="ECO:0000256" key="2">
    <source>
        <dbReference type="ARBA" id="ARBA00023157"/>
    </source>
</evidence>
<feature type="signal peptide" evidence="4">
    <location>
        <begin position="1"/>
        <end position="25"/>
    </location>
</feature>
<evidence type="ECO:0000256" key="4">
    <source>
        <dbReference type="SAM" id="SignalP"/>
    </source>
</evidence>
<dbReference type="SUPFAM" id="SSF57440">
    <property type="entry name" value="Kringle-like"/>
    <property type="match status" value="1"/>
</dbReference>
<evidence type="ECO:0000313" key="6">
    <source>
        <dbReference type="EMBL" id="CAF0904443.1"/>
    </source>
</evidence>
<dbReference type="EMBL" id="CAJNOR010000404">
    <property type="protein sequence ID" value="CAF0904443.1"/>
    <property type="molecule type" value="Genomic_DNA"/>
</dbReference>
<dbReference type="InterPro" id="IPR013806">
    <property type="entry name" value="Kringle-like"/>
</dbReference>
<dbReference type="AlphaFoldDB" id="A0A813ZWZ9"/>
<gene>
    <name evidence="7" type="ORF">EDS130_LOCUS20503</name>
    <name evidence="6" type="ORF">XAT740_LOCUS8200</name>
</gene>
<dbReference type="PANTHER" id="PTHR10334">
    <property type="entry name" value="CYSTEINE-RICH SECRETORY PROTEIN-RELATED"/>
    <property type="match status" value="1"/>
</dbReference>
<dbReference type="SMART" id="SM00059">
    <property type="entry name" value="FN2"/>
    <property type="match status" value="1"/>
</dbReference>
<sequence length="412" mass="46258">MVRQFIVSVSIVLICFSFYAERVLAADYTAYYPFDTSNCQFPFNYNGKTYNNCTTDGDNGNTLWCSLTTDYIGQFTYCYDFFKSSLQCAPSFQVNGKTFTGCSLLSRSATYKQCKTNNTDFPTIYCPDAKKPTTKIIKGRRSNCERKYKSISDVHTKCFQPSPFAVQVPITDDEKQALLDMHNQYRAAVPSESMFKLSWNDKLADMAQARGDLCVFDHDLAANRIIPDYGWKNGQNLVWSTEIRMPLDSLIDSMLGAEKERFIYGVGCTSPGTCLHYTQAMLSNITHMGCAHTQCVYTTHIDRFLTCNYLQSQYASKYMTPYVQSSNPASKCPQTAADGLCDCGDKSCNYGNGEYLDPNTCTCNVDKSKRSLNKRNADDDDVLIAAPRGGAGNLLSKRSINYLRKPKPKPKS</sequence>
<dbReference type="CDD" id="cd00062">
    <property type="entry name" value="FN2"/>
    <property type="match status" value="1"/>
</dbReference>
<dbReference type="Gene3D" id="2.10.10.10">
    <property type="entry name" value="Fibronectin, type II, collagen-binding"/>
    <property type="match status" value="1"/>
</dbReference>
<evidence type="ECO:0000259" key="5">
    <source>
        <dbReference type="PROSITE" id="PS51092"/>
    </source>
</evidence>
<dbReference type="Gene3D" id="3.40.33.10">
    <property type="entry name" value="CAP"/>
    <property type="match status" value="1"/>
</dbReference>
<feature type="disulfide bond" evidence="3">
    <location>
        <begin position="39"/>
        <end position="65"/>
    </location>
</feature>
<keyword evidence="4" id="KW-0732">Signal</keyword>
<evidence type="ECO:0000313" key="7">
    <source>
        <dbReference type="EMBL" id="CAF1110867.1"/>
    </source>
</evidence>
<evidence type="ECO:0000313" key="8">
    <source>
        <dbReference type="Proteomes" id="UP000663828"/>
    </source>
</evidence>
<comment type="caution">
    <text evidence="3">Lacks conserved residue(s) required for the propagation of feature annotation.</text>
</comment>
<comment type="caution">
    <text evidence="6">The sequence shown here is derived from an EMBL/GenBank/DDBJ whole genome shotgun (WGS) entry which is preliminary data.</text>
</comment>
<feature type="domain" description="Fibronectin type-II" evidence="5">
    <location>
        <begin position="34"/>
        <end position="80"/>
    </location>
</feature>
<dbReference type="SUPFAM" id="SSF55797">
    <property type="entry name" value="PR-1-like"/>
    <property type="match status" value="1"/>
</dbReference>
<reference evidence="6" key="1">
    <citation type="submission" date="2021-02" db="EMBL/GenBank/DDBJ databases">
        <authorList>
            <person name="Nowell W R."/>
        </authorList>
    </citation>
    <scope>NUCLEOTIDE SEQUENCE</scope>
</reference>
<dbReference type="InterPro" id="IPR000562">
    <property type="entry name" value="FN_type2_dom"/>
</dbReference>
<evidence type="ECO:0000256" key="3">
    <source>
        <dbReference type="PROSITE-ProRule" id="PRU00479"/>
    </source>
</evidence>
<dbReference type="Pfam" id="PF00188">
    <property type="entry name" value="CAP"/>
    <property type="match status" value="1"/>
</dbReference>
<protein>
    <recommendedName>
        <fullName evidence="5">Fibronectin type-II domain-containing protein</fullName>
    </recommendedName>
</protein>
<dbReference type="Proteomes" id="UP000663852">
    <property type="component" value="Unassembled WGS sequence"/>
</dbReference>
<dbReference type="CDD" id="cd05380">
    <property type="entry name" value="CAP_euk"/>
    <property type="match status" value="1"/>
</dbReference>
<evidence type="ECO:0000256" key="1">
    <source>
        <dbReference type="ARBA" id="ARBA00022737"/>
    </source>
</evidence>
<dbReference type="Pfam" id="PF00040">
    <property type="entry name" value="fn2"/>
    <property type="match status" value="1"/>
</dbReference>
<dbReference type="InterPro" id="IPR036943">
    <property type="entry name" value="FN_type2_sf"/>
</dbReference>
<feature type="chain" id="PRO_5035599096" description="Fibronectin type-II domain-containing protein" evidence="4">
    <location>
        <begin position="26"/>
        <end position="412"/>
    </location>
</feature>
<dbReference type="Proteomes" id="UP000663828">
    <property type="component" value="Unassembled WGS sequence"/>
</dbReference>
<keyword evidence="1" id="KW-0677">Repeat</keyword>
<dbReference type="InterPro" id="IPR001283">
    <property type="entry name" value="CRISP-related"/>
</dbReference>
<dbReference type="InterPro" id="IPR014044">
    <property type="entry name" value="CAP_dom"/>
</dbReference>
<proteinExistence type="predicted"/>
<accession>A0A813ZWZ9</accession>
<dbReference type="InterPro" id="IPR035940">
    <property type="entry name" value="CAP_sf"/>
</dbReference>
<keyword evidence="2 3" id="KW-1015">Disulfide bond</keyword>
<dbReference type="SMART" id="SM00198">
    <property type="entry name" value="SCP"/>
    <property type="match status" value="1"/>
</dbReference>